<reference evidence="1 2" key="1">
    <citation type="submission" date="2014-04" db="EMBL/GenBank/DDBJ databases">
        <authorList>
            <consortium name="DOE Joint Genome Institute"/>
            <person name="Kuo A."/>
            <person name="Kohler A."/>
            <person name="Jargeat P."/>
            <person name="Nagy L.G."/>
            <person name="Floudas D."/>
            <person name="Copeland A."/>
            <person name="Barry K.W."/>
            <person name="Cichocki N."/>
            <person name="Veneault-Fourrey C."/>
            <person name="LaButti K."/>
            <person name="Lindquist E.A."/>
            <person name="Lipzen A."/>
            <person name="Lundell T."/>
            <person name="Morin E."/>
            <person name="Murat C."/>
            <person name="Sun H."/>
            <person name="Tunlid A."/>
            <person name="Henrissat B."/>
            <person name="Grigoriev I.V."/>
            <person name="Hibbett D.S."/>
            <person name="Martin F."/>
            <person name="Nordberg H.P."/>
            <person name="Cantor M.N."/>
            <person name="Hua S.X."/>
        </authorList>
    </citation>
    <scope>NUCLEOTIDE SEQUENCE [LARGE SCALE GENOMIC DNA]</scope>
    <source>
        <strain evidence="1 2">Ve08.2h10</strain>
    </source>
</reference>
<reference evidence="2" key="2">
    <citation type="submission" date="2015-01" db="EMBL/GenBank/DDBJ databases">
        <title>Evolutionary Origins and Diversification of the Mycorrhizal Mutualists.</title>
        <authorList>
            <consortium name="DOE Joint Genome Institute"/>
            <consortium name="Mycorrhizal Genomics Consortium"/>
            <person name="Kohler A."/>
            <person name="Kuo A."/>
            <person name="Nagy L.G."/>
            <person name="Floudas D."/>
            <person name="Copeland A."/>
            <person name="Barry K.W."/>
            <person name="Cichocki N."/>
            <person name="Veneault-Fourrey C."/>
            <person name="LaButti K."/>
            <person name="Lindquist E.A."/>
            <person name="Lipzen A."/>
            <person name="Lundell T."/>
            <person name="Morin E."/>
            <person name="Murat C."/>
            <person name="Riley R."/>
            <person name="Ohm R."/>
            <person name="Sun H."/>
            <person name="Tunlid A."/>
            <person name="Henrissat B."/>
            <person name="Grigoriev I.V."/>
            <person name="Hibbett D.S."/>
            <person name="Martin F."/>
        </authorList>
    </citation>
    <scope>NUCLEOTIDE SEQUENCE [LARGE SCALE GENOMIC DNA]</scope>
    <source>
        <strain evidence="2">Ve08.2h10</strain>
    </source>
</reference>
<accession>A0A0D0CZQ5</accession>
<evidence type="ECO:0000313" key="2">
    <source>
        <dbReference type="Proteomes" id="UP000054538"/>
    </source>
</evidence>
<evidence type="ECO:0000313" key="1">
    <source>
        <dbReference type="EMBL" id="KIK76786.1"/>
    </source>
</evidence>
<dbReference type="Proteomes" id="UP000054538">
    <property type="component" value="Unassembled WGS sequence"/>
</dbReference>
<organism evidence="1 2">
    <name type="scientific">Paxillus rubicundulus Ve08.2h10</name>
    <dbReference type="NCBI Taxonomy" id="930991"/>
    <lineage>
        <taxon>Eukaryota</taxon>
        <taxon>Fungi</taxon>
        <taxon>Dikarya</taxon>
        <taxon>Basidiomycota</taxon>
        <taxon>Agaricomycotina</taxon>
        <taxon>Agaricomycetes</taxon>
        <taxon>Agaricomycetidae</taxon>
        <taxon>Boletales</taxon>
        <taxon>Paxilineae</taxon>
        <taxon>Paxillaceae</taxon>
        <taxon>Paxillus</taxon>
    </lineage>
</organism>
<dbReference type="HOGENOM" id="CLU_123457_0_0_1"/>
<dbReference type="EMBL" id="KN827294">
    <property type="protein sequence ID" value="KIK76786.1"/>
    <property type="molecule type" value="Genomic_DNA"/>
</dbReference>
<proteinExistence type="predicted"/>
<gene>
    <name evidence="1" type="ORF">PAXRUDRAFT_17942</name>
</gene>
<sequence>MSHHFPDPTGFQHILEYIGLRCDFIRQATVSDTMDHSQCPGNLPSEIALATQVIATPVMHGWKVEIPHTIWLLVDPDHTVASQFNRDYSKMTEDPGLPHPWWSDVHQQLPERYQELGWEELLSLYAEFIPRCPMLVLPPEIPTTGDLTEIERLELAQRQIVELEAFWPAEEIFDALSGHHNDRSRWPFM</sequence>
<name>A0A0D0CZQ5_9AGAM</name>
<protein>
    <submittedName>
        <fullName evidence="1">Uncharacterized protein</fullName>
    </submittedName>
</protein>
<dbReference type="InParanoid" id="A0A0D0CZQ5"/>
<keyword evidence="2" id="KW-1185">Reference proteome</keyword>
<dbReference type="AlphaFoldDB" id="A0A0D0CZQ5"/>